<protein>
    <submittedName>
        <fullName evidence="2">Uncharacterized protein</fullName>
    </submittedName>
</protein>
<keyword evidence="1" id="KW-0812">Transmembrane</keyword>
<keyword evidence="1" id="KW-0472">Membrane</keyword>
<feature type="transmembrane region" description="Helical" evidence="1">
    <location>
        <begin position="31"/>
        <end position="48"/>
    </location>
</feature>
<keyword evidence="1" id="KW-1133">Transmembrane helix</keyword>
<dbReference type="Proteomes" id="UP000191110">
    <property type="component" value="Unassembled WGS sequence"/>
</dbReference>
<reference evidence="2 3" key="1">
    <citation type="submission" date="2016-11" db="EMBL/GenBank/DDBJ databases">
        <title>Mixed transmission modes and dynamic genome evolution in an obligate animal-bacterial symbiosis.</title>
        <authorList>
            <person name="Russell S.L."/>
            <person name="Corbett-Detig R.B."/>
            <person name="Cavanaugh C.M."/>
        </authorList>
    </citation>
    <scope>NUCLEOTIDE SEQUENCE [LARGE SCALE GENOMIC DNA]</scope>
    <source>
        <strain evidence="2">Sveles-Q1</strain>
    </source>
</reference>
<evidence type="ECO:0000313" key="2">
    <source>
        <dbReference type="EMBL" id="OOZ42201.1"/>
    </source>
</evidence>
<proteinExistence type="predicted"/>
<sequence length="108" mass="11434">MGTFTALGLLLLILLVPIKVAGNYFEAERTGFGWCFLAMILASAFMQAGEELTEFGGILSIFLSAAGYSMIMGTTYIKGIAISAFQTISIIVGFSLFAFLGAAKLTVT</sequence>
<evidence type="ECO:0000256" key="1">
    <source>
        <dbReference type="SAM" id="Phobius"/>
    </source>
</evidence>
<evidence type="ECO:0000313" key="3">
    <source>
        <dbReference type="Proteomes" id="UP000191110"/>
    </source>
</evidence>
<comment type="caution">
    <text evidence="2">The sequence shown here is derived from an EMBL/GenBank/DDBJ whole genome shotgun (WGS) entry which is preliminary data.</text>
</comment>
<dbReference type="EMBL" id="MPRL01000002">
    <property type="protein sequence ID" value="OOZ42201.1"/>
    <property type="molecule type" value="Genomic_DNA"/>
</dbReference>
<gene>
    <name evidence="2" type="ORF">BOW53_01070</name>
</gene>
<feature type="transmembrane region" description="Helical" evidence="1">
    <location>
        <begin position="55"/>
        <end position="77"/>
    </location>
</feature>
<name>A0A1T2LAT8_9GAMM</name>
<accession>A0A1T2LAT8</accession>
<dbReference type="RefSeq" id="WP_078482228.1">
    <property type="nucleotide sequence ID" value="NZ_MPRL01000002.1"/>
</dbReference>
<organism evidence="2 3">
    <name type="scientific">Solemya pervernicosa gill symbiont</name>
    <dbReference type="NCBI Taxonomy" id="642797"/>
    <lineage>
        <taxon>Bacteria</taxon>
        <taxon>Pseudomonadati</taxon>
        <taxon>Pseudomonadota</taxon>
        <taxon>Gammaproteobacteria</taxon>
        <taxon>sulfur-oxidizing symbionts</taxon>
    </lineage>
</organism>
<feature type="transmembrane region" description="Helical" evidence="1">
    <location>
        <begin position="83"/>
        <end position="103"/>
    </location>
</feature>
<keyword evidence="3" id="KW-1185">Reference proteome</keyword>
<dbReference type="AlphaFoldDB" id="A0A1T2LAT8"/>